<dbReference type="InterPro" id="IPR036180">
    <property type="entry name" value="Gelsolin-like_dom_sf"/>
</dbReference>
<keyword evidence="8" id="KW-0931">ER-Golgi transport</keyword>
<feature type="compositionally biased region" description="Pro residues" evidence="12">
    <location>
        <begin position="1105"/>
        <end position="1124"/>
    </location>
</feature>
<evidence type="ECO:0000259" key="17">
    <source>
        <dbReference type="Pfam" id="PF08033"/>
    </source>
</evidence>
<protein>
    <submittedName>
        <fullName evidence="18">Protein transport protein SEC24</fullName>
    </submittedName>
</protein>
<evidence type="ECO:0000256" key="6">
    <source>
        <dbReference type="ARBA" id="ARBA00022490"/>
    </source>
</evidence>
<organism evidence="18 19">
    <name type="scientific">Chaetoceros tenuissimus</name>
    <dbReference type="NCBI Taxonomy" id="426638"/>
    <lineage>
        <taxon>Eukaryota</taxon>
        <taxon>Sar</taxon>
        <taxon>Stramenopiles</taxon>
        <taxon>Ochrophyta</taxon>
        <taxon>Bacillariophyta</taxon>
        <taxon>Coscinodiscophyceae</taxon>
        <taxon>Chaetocerotophycidae</taxon>
        <taxon>Chaetocerotales</taxon>
        <taxon>Chaetocerotaceae</taxon>
        <taxon>Chaetoceros</taxon>
    </lineage>
</organism>
<keyword evidence="9" id="KW-0653">Protein transport</keyword>
<feature type="compositionally biased region" description="Low complexity" evidence="12">
    <location>
        <begin position="43"/>
        <end position="57"/>
    </location>
</feature>
<evidence type="ECO:0000259" key="14">
    <source>
        <dbReference type="Pfam" id="PF04810"/>
    </source>
</evidence>
<evidence type="ECO:0000256" key="3">
    <source>
        <dbReference type="ARBA" id="ARBA00004586"/>
    </source>
</evidence>
<dbReference type="GO" id="GO:0006886">
    <property type="term" value="P:intracellular protein transport"/>
    <property type="evidence" value="ECO:0007669"/>
    <property type="project" value="InterPro"/>
</dbReference>
<feature type="compositionally biased region" description="Low complexity" evidence="12">
    <location>
        <begin position="998"/>
        <end position="1010"/>
    </location>
</feature>
<feature type="compositionally biased region" description="Polar residues" evidence="12">
    <location>
        <begin position="86"/>
        <end position="95"/>
    </location>
</feature>
<dbReference type="InterPro" id="IPR036175">
    <property type="entry name" value="Sec23/24_helical_dom_sf"/>
</dbReference>
<reference evidence="18 19" key="1">
    <citation type="journal article" date="2021" name="Sci. Rep.">
        <title>The genome of the diatom Chaetoceros tenuissimus carries an ancient integrated fragment of an extant virus.</title>
        <authorList>
            <person name="Hongo Y."/>
            <person name="Kimura K."/>
            <person name="Takaki Y."/>
            <person name="Yoshida Y."/>
            <person name="Baba S."/>
            <person name="Kobayashi G."/>
            <person name="Nagasaki K."/>
            <person name="Hano T."/>
            <person name="Tomaru Y."/>
        </authorList>
    </citation>
    <scope>NUCLEOTIDE SEQUENCE [LARGE SCALE GENOMIC DNA]</scope>
    <source>
        <strain evidence="18 19">NIES-3715</strain>
    </source>
</reference>
<dbReference type="Pfam" id="PF04811">
    <property type="entry name" value="Sec23_trunk"/>
    <property type="match status" value="1"/>
</dbReference>
<proteinExistence type="inferred from homology"/>
<keyword evidence="19" id="KW-1185">Reference proteome</keyword>
<keyword evidence="5" id="KW-0813">Transport</keyword>
<dbReference type="GO" id="GO:0090110">
    <property type="term" value="P:COPII-coated vesicle cargo loading"/>
    <property type="evidence" value="ECO:0007669"/>
    <property type="project" value="TreeGrafter"/>
</dbReference>
<dbReference type="InterPro" id="IPR006896">
    <property type="entry name" value="Sec23/24_trunk_dom"/>
</dbReference>
<dbReference type="GO" id="GO:0008270">
    <property type="term" value="F:zinc ion binding"/>
    <property type="evidence" value="ECO:0007669"/>
    <property type="project" value="InterPro"/>
</dbReference>
<dbReference type="SUPFAM" id="SSF53300">
    <property type="entry name" value="vWA-like"/>
    <property type="match status" value="1"/>
</dbReference>
<feature type="region of interest" description="Disordered" evidence="12">
    <location>
        <begin position="951"/>
        <end position="1124"/>
    </location>
</feature>
<dbReference type="Pfam" id="PF08033">
    <property type="entry name" value="Sec23_BS"/>
    <property type="match status" value="1"/>
</dbReference>
<dbReference type="SUPFAM" id="SSF81995">
    <property type="entry name" value="beta-sandwich domain of Sec23/24"/>
    <property type="match status" value="1"/>
</dbReference>
<feature type="domain" description="Zinc finger Sec23/Sec24-type" evidence="14">
    <location>
        <begin position="259"/>
        <end position="297"/>
    </location>
</feature>
<dbReference type="SUPFAM" id="SSF82919">
    <property type="entry name" value="Zn-finger domain of Sec23/24"/>
    <property type="match status" value="1"/>
</dbReference>
<evidence type="ECO:0000259" key="13">
    <source>
        <dbReference type="Pfam" id="PF00626"/>
    </source>
</evidence>
<keyword evidence="11" id="KW-0472">Membrane</keyword>
<evidence type="ECO:0000256" key="4">
    <source>
        <dbReference type="ARBA" id="ARBA00008334"/>
    </source>
</evidence>
<dbReference type="Gene3D" id="2.60.40.1670">
    <property type="entry name" value="beta-sandwich domain of Sec23/24"/>
    <property type="match status" value="1"/>
</dbReference>
<evidence type="ECO:0000256" key="11">
    <source>
        <dbReference type="ARBA" id="ARBA00023136"/>
    </source>
</evidence>
<feature type="compositionally biased region" description="Pro residues" evidence="12">
    <location>
        <begin position="154"/>
        <end position="171"/>
    </location>
</feature>
<keyword evidence="6" id="KW-0963">Cytoplasm</keyword>
<evidence type="ECO:0000256" key="8">
    <source>
        <dbReference type="ARBA" id="ARBA00022892"/>
    </source>
</evidence>
<dbReference type="Gene3D" id="3.40.50.410">
    <property type="entry name" value="von Willebrand factor, type A domain"/>
    <property type="match status" value="1"/>
</dbReference>
<evidence type="ECO:0000313" key="18">
    <source>
        <dbReference type="EMBL" id="GFH59740.1"/>
    </source>
</evidence>
<evidence type="ECO:0000313" key="19">
    <source>
        <dbReference type="Proteomes" id="UP001054902"/>
    </source>
</evidence>
<name>A0AAD3DB64_9STRA</name>
<dbReference type="PANTHER" id="PTHR13803">
    <property type="entry name" value="SEC24-RELATED PROTEIN"/>
    <property type="match status" value="1"/>
</dbReference>
<dbReference type="Gene3D" id="3.40.20.10">
    <property type="entry name" value="Severin"/>
    <property type="match status" value="1"/>
</dbReference>
<dbReference type="GO" id="GO:0005789">
    <property type="term" value="C:endoplasmic reticulum membrane"/>
    <property type="evidence" value="ECO:0007669"/>
    <property type="project" value="UniProtKB-SubCell"/>
</dbReference>
<dbReference type="GO" id="GO:0030127">
    <property type="term" value="C:COPII vesicle coat"/>
    <property type="evidence" value="ECO:0007669"/>
    <property type="project" value="InterPro"/>
</dbReference>
<feature type="domain" description="Gelsolin-like" evidence="13">
    <location>
        <begin position="826"/>
        <end position="873"/>
    </location>
</feature>
<dbReference type="InterPro" id="IPR029006">
    <property type="entry name" value="ADF-H/Gelsolin-like_dom_sf"/>
</dbReference>
<feature type="domain" description="Sec23/Sec24 trunk" evidence="15">
    <location>
        <begin position="334"/>
        <end position="569"/>
    </location>
</feature>
<dbReference type="Pfam" id="PF04810">
    <property type="entry name" value="zf-Sec23_Sec24"/>
    <property type="match status" value="1"/>
</dbReference>
<gene>
    <name evidence="18" type="ORF">CTEN210_16216</name>
</gene>
<evidence type="ECO:0000256" key="5">
    <source>
        <dbReference type="ARBA" id="ARBA00022448"/>
    </source>
</evidence>
<dbReference type="AlphaFoldDB" id="A0AAD3DB64"/>
<evidence type="ECO:0000256" key="1">
    <source>
        <dbReference type="ARBA" id="ARBA00004394"/>
    </source>
</evidence>
<feature type="domain" description="Sec23/Sec24 helical" evidence="16">
    <location>
        <begin position="670"/>
        <end position="783"/>
    </location>
</feature>
<dbReference type="Proteomes" id="UP001054902">
    <property type="component" value="Unassembled WGS sequence"/>
</dbReference>
<dbReference type="Pfam" id="PF00626">
    <property type="entry name" value="Gelsolin"/>
    <property type="match status" value="1"/>
</dbReference>
<evidence type="ECO:0000256" key="9">
    <source>
        <dbReference type="ARBA" id="ARBA00022927"/>
    </source>
</evidence>
<dbReference type="InterPro" id="IPR041742">
    <property type="entry name" value="Sec24-like_trunk_dom"/>
</dbReference>
<comment type="subcellular location">
    <subcellularLocation>
        <location evidence="2">Cytoplasm</location>
    </subcellularLocation>
    <subcellularLocation>
        <location evidence="3">Endoplasmic reticulum membrane</location>
    </subcellularLocation>
    <subcellularLocation>
        <location evidence="1">Golgi apparatus membrane</location>
    </subcellularLocation>
</comment>
<keyword evidence="7" id="KW-0256">Endoplasmic reticulum</keyword>
<dbReference type="InterPro" id="IPR006895">
    <property type="entry name" value="Znf_Sec23_Sec24"/>
</dbReference>
<sequence>MSFYPGYNQQPGQGFNAPPPPGGQGFAPPPPGGQGFAPPPPQGQGFQAPQQPGQGFNAPPPPGQGFAAPPPPGAGFSAPPPPGQGLNQAMRNMNLNAAPKPAMFQPPAPGQGFNAPPPPGQGFNAPPPPGQGFNAPPAPQPPVNQFAPPANQFAPPPPGQAPNMSAPPPNMGAPNMAPGMQQPGMGQGMAPGMNANFVDASVDFDNVIPSCMFRPTSTCLPTSASMAASCKVPTGGILRPFTNPKDEEVDVVQPGAAGIIRCKRCRTYINPFVSWLENGRRWRCNICSQLNETASAYFCHLDEKNQRRDVEQRPELGKSVVEWIAPSEYMVRAPQAPSYFFVLDVSAQAVRSGMLHHAANAIKNSLDNLPGGERTMVGFITFDTAVHYYALRPGSSSPQMMVVGDLKELFIPTPDDLLVYVKDSREAIDSFLDNLPTMFANNTAEQSCLGPALKAAFTVMKAVGGKMSVFQSSMPTLGDGALRPRENVRLMGTPNEVKVLKPENSWYKDTAIEFSRSQIAVDMYLFPYQYLDVAALSELPKVTGGTLNTYVGFNSAVDGPKFESRLQRRLTQETAFESVLRIRCTKGMRISNFYGNFFIRGTDLLALPNCSADSVFGFDLVHDEQSINTPYVTIQSALLYTSSDGERRIRVATQVLKTTSKTSEFMASVDAEACATLLSKQAMNVAIKSNLDNARNRLQQTCVEMYNAAKGGDKRTVSGYTMPNQPQQQGGGEGTIPENLSLLPLYTLSLLKNVAFRGGTDVHPDERITAHMQLNAMYVQDTLSYVHPRLFGIHDMSSQAGLPASEDSEGETAGRNGILLPDGMGLSVDNLSSEGAYLLANRQDVSIWVGRACNPSVIRSLFGVDSLENVDPSQLSLASDGNDIASRLDSIIMSLQEESDPALPPHYPKIQIIREGDMALEARFFWNFVEDRAQFNGGTYSYQEFMEFCEKGGTGNTGGPPPPGQPPGRGPMPPSAPSSMPMNRGPMPPGGMPPGPPSSSGMMPPAMNRGPPGPPQPPSSMPNPAMNRGPPGPPTSGQYNAGPPMRPPSSGGYNQGPPMQPPSSGGYNQGPPMQPPTSGGYNQGPPTHHAPPSSGPPMSSGPPTRSAPPPPQMRGPPPPPGPPR</sequence>
<dbReference type="InterPro" id="IPR012990">
    <property type="entry name" value="Beta-sandwich_Sec23_24"/>
</dbReference>
<evidence type="ECO:0000259" key="16">
    <source>
        <dbReference type="Pfam" id="PF04815"/>
    </source>
</evidence>
<dbReference type="Gene3D" id="2.30.30.380">
    <property type="entry name" value="Zn-finger domain of Sec23/24"/>
    <property type="match status" value="1"/>
</dbReference>
<evidence type="ECO:0000256" key="2">
    <source>
        <dbReference type="ARBA" id="ARBA00004496"/>
    </source>
</evidence>
<comment type="similarity">
    <text evidence="4">Belongs to the SEC23/SEC24 family. SEC24 subfamily.</text>
</comment>
<feature type="compositionally biased region" description="Pro residues" evidence="12">
    <location>
        <begin position="58"/>
        <end position="83"/>
    </location>
</feature>
<dbReference type="PANTHER" id="PTHR13803:SF39">
    <property type="entry name" value="SECRETORY 24AB, ISOFORM A"/>
    <property type="match status" value="1"/>
</dbReference>
<evidence type="ECO:0000256" key="7">
    <source>
        <dbReference type="ARBA" id="ARBA00022824"/>
    </source>
</evidence>
<feature type="compositionally biased region" description="Pro residues" evidence="12">
    <location>
        <begin position="104"/>
        <end position="142"/>
    </location>
</feature>
<feature type="compositionally biased region" description="Pro residues" evidence="12">
    <location>
        <begin position="959"/>
        <end position="976"/>
    </location>
</feature>
<evidence type="ECO:0000256" key="12">
    <source>
        <dbReference type="SAM" id="MobiDB-lite"/>
    </source>
</evidence>
<dbReference type="GO" id="GO:0000139">
    <property type="term" value="C:Golgi membrane"/>
    <property type="evidence" value="ECO:0007669"/>
    <property type="project" value="UniProtKB-SubCell"/>
</dbReference>
<dbReference type="SUPFAM" id="SSF82754">
    <property type="entry name" value="C-terminal, gelsolin-like domain of Sec23/24"/>
    <property type="match status" value="1"/>
</dbReference>
<dbReference type="Gene3D" id="1.20.120.730">
    <property type="entry name" value="Sec23/Sec24 helical domain"/>
    <property type="match status" value="1"/>
</dbReference>
<dbReference type="InterPro" id="IPR036174">
    <property type="entry name" value="Znf_Sec23_Sec24_sf"/>
</dbReference>
<dbReference type="InterPro" id="IPR036465">
    <property type="entry name" value="vWFA_dom_sf"/>
</dbReference>
<feature type="compositionally biased region" description="Pro residues" evidence="12">
    <location>
        <begin position="986"/>
        <end position="997"/>
    </location>
</feature>
<dbReference type="InterPro" id="IPR050550">
    <property type="entry name" value="SEC23_SEC24_subfamily"/>
</dbReference>
<dbReference type="SUPFAM" id="SSF81811">
    <property type="entry name" value="Helical domain of Sec23/24"/>
    <property type="match status" value="1"/>
</dbReference>
<dbReference type="InterPro" id="IPR007123">
    <property type="entry name" value="Gelsolin-like_dom"/>
</dbReference>
<feature type="compositionally biased region" description="Pro residues" evidence="12">
    <location>
        <begin position="17"/>
        <end position="42"/>
    </location>
</feature>
<keyword evidence="10" id="KW-0333">Golgi apparatus</keyword>
<dbReference type="GO" id="GO:0070971">
    <property type="term" value="C:endoplasmic reticulum exit site"/>
    <property type="evidence" value="ECO:0007669"/>
    <property type="project" value="TreeGrafter"/>
</dbReference>
<evidence type="ECO:0000256" key="10">
    <source>
        <dbReference type="ARBA" id="ARBA00023034"/>
    </source>
</evidence>
<dbReference type="EMBL" id="BLLK01000069">
    <property type="protein sequence ID" value="GFH59740.1"/>
    <property type="molecule type" value="Genomic_DNA"/>
</dbReference>
<dbReference type="Pfam" id="PF04815">
    <property type="entry name" value="Sec23_helical"/>
    <property type="match status" value="1"/>
</dbReference>
<dbReference type="GO" id="GO:0000149">
    <property type="term" value="F:SNARE binding"/>
    <property type="evidence" value="ECO:0007669"/>
    <property type="project" value="TreeGrafter"/>
</dbReference>
<dbReference type="InterPro" id="IPR006900">
    <property type="entry name" value="Sec23/24_helical_dom"/>
</dbReference>
<accession>A0AAD3DB64</accession>
<feature type="compositionally biased region" description="Pro residues" evidence="12">
    <location>
        <begin position="1011"/>
        <end position="1021"/>
    </location>
</feature>
<evidence type="ECO:0000259" key="15">
    <source>
        <dbReference type="Pfam" id="PF04811"/>
    </source>
</evidence>
<comment type="caution">
    <text evidence="18">The sequence shown here is derived from an EMBL/GenBank/DDBJ whole genome shotgun (WGS) entry which is preliminary data.</text>
</comment>
<feature type="compositionally biased region" description="Low complexity" evidence="12">
    <location>
        <begin position="143"/>
        <end position="153"/>
    </location>
</feature>
<dbReference type="CDD" id="cd01479">
    <property type="entry name" value="Sec24-like"/>
    <property type="match status" value="1"/>
</dbReference>
<feature type="domain" description="Sec23/Sec24 beta-sandwich" evidence="17">
    <location>
        <begin position="575"/>
        <end position="658"/>
    </location>
</feature>
<feature type="region of interest" description="Disordered" evidence="12">
    <location>
        <begin position="1"/>
        <end position="179"/>
    </location>
</feature>